<dbReference type="AlphaFoldDB" id="A0A9P0LM03"/>
<evidence type="ECO:0000313" key="2">
    <source>
        <dbReference type="EMBL" id="CAH1995122.1"/>
    </source>
</evidence>
<dbReference type="Proteomes" id="UP001152888">
    <property type="component" value="Unassembled WGS sequence"/>
</dbReference>
<accession>A0A9P0LM03</accession>
<sequence length="261" mass="29538">LAEVVAHGRLECDSREKCSCVSITANEVRTLNANKGYDWTCVDCRAIGKDIKGLRALIIELQNDIKELKAANTQAADSSGFSFEDVISEVIERQKRKTNIILFNVKEPDQAKSKKEQTESDSTIVLDIVSKVDPELTLTNLKPIRLGPFAGNKIRPIKISFESPDIAQKVAMNARKLNTSRIYSNVRIAPDRTKKQLEYYKEVKRELTERHNAGWGRIQRNLTVAKHLKDEDFLSAFVTVRPIDDTAKHQKYHCLNTERGG</sequence>
<keyword evidence="3" id="KW-1185">Reference proteome</keyword>
<dbReference type="EMBL" id="CAKOFQ010007215">
    <property type="protein sequence ID" value="CAH1995122.1"/>
    <property type="molecule type" value="Genomic_DNA"/>
</dbReference>
<feature type="coiled-coil region" evidence="1">
    <location>
        <begin position="51"/>
        <end position="78"/>
    </location>
</feature>
<keyword evidence="1" id="KW-0175">Coiled coil</keyword>
<reference evidence="2" key="1">
    <citation type="submission" date="2022-03" db="EMBL/GenBank/DDBJ databases">
        <authorList>
            <person name="Sayadi A."/>
        </authorList>
    </citation>
    <scope>NUCLEOTIDE SEQUENCE</scope>
</reference>
<evidence type="ECO:0000313" key="3">
    <source>
        <dbReference type="Proteomes" id="UP001152888"/>
    </source>
</evidence>
<comment type="caution">
    <text evidence="2">The sequence shown here is derived from an EMBL/GenBank/DDBJ whole genome shotgun (WGS) entry which is preliminary data.</text>
</comment>
<dbReference type="OrthoDB" id="6738932at2759"/>
<gene>
    <name evidence="2" type="ORF">ACAOBT_LOCUS22400</name>
</gene>
<protein>
    <submittedName>
        <fullName evidence="2">Uncharacterized protein</fullName>
    </submittedName>
</protein>
<evidence type="ECO:0000256" key="1">
    <source>
        <dbReference type="SAM" id="Coils"/>
    </source>
</evidence>
<name>A0A9P0LM03_ACAOB</name>
<proteinExistence type="predicted"/>
<feature type="non-terminal residue" evidence="2">
    <location>
        <position position="1"/>
    </location>
</feature>
<organism evidence="2 3">
    <name type="scientific">Acanthoscelides obtectus</name>
    <name type="common">Bean weevil</name>
    <name type="synonym">Bruchus obtectus</name>
    <dbReference type="NCBI Taxonomy" id="200917"/>
    <lineage>
        <taxon>Eukaryota</taxon>
        <taxon>Metazoa</taxon>
        <taxon>Ecdysozoa</taxon>
        <taxon>Arthropoda</taxon>
        <taxon>Hexapoda</taxon>
        <taxon>Insecta</taxon>
        <taxon>Pterygota</taxon>
        <taxon>Neoptera</taxon>
        <taxon>Endopterygota</taxon>
        <taxon>Coleoptera</taxon>
        <taxon>Polyphaga</taxon>
        <taxon>Cucujiformia</taxon>
        <taxon>Chrysomeloidea</taxon>
        <taxon>Chrysomelidae</taxon>
        <taxon>Bruchinae</taxon>
        <taxon>Bruchini</taxon>
        <taxon>Acanthoscelides</taxon>
    </lineage>
</organism>